<dbReference type="InterPro" id="IPR037046">
    <property type="entry name" value="AlkA_N_sf"/>
</dbReference>
<dbReference type="RefSeq" id="WP_089137794.1">
    <property type="nucleotide sequence ID" value="NZ_AP018686.1"/>
</dbReference>
<dbReference type="CDD" id="cd00056">
    <property type="entry name" value="ENDO3c"/>
    <property type="match status" value="1"/>
</dbReference>
<accession>A0ABW7J055</accession>
<evidence type="ECO:0000256" key="2">
    <source>
        <dbReference type="ARBA" id="ARBA00012000"/>
    </source>
</evidence>
<proteinExistence type="predicted"/>
<reference evidence="7 8" key="1">
    <citation type="submission" date="2024-10" db="EMBL/GenBank/DDBJ databases">
        <authorList>
            <person name="Yibar A."/>
            <person name="Saticioglu I.B."/>
            <person name="Duman M."/>
            <person name="Ajmi N."/>
            <person name="Gurler F."/>
            <person name="Ay H."/>
            <person name="Onuk E."/>
            <person name="Guler S."/>
            <person name="Romalde J.L."/>
        </authorList>
    </citation>
    <scope>NUCLEOTIDE SEQUENCE [LARGE SCALE GENOMIC DNA]</scope>
    <source>
        <strain evidence="7 8">14-MA-B</strain>
    </source>
</reference>
<dbReference type="EMBL" id="JBIHSN010000003">
    <property type="protein sequence ID" value="MFH0267051.1"/>
    <property type="molecule type" value="Genomic_DNA"/>
</dbReference>
<comment type="caution">
    <text evidence="7">The sequence shown here is derived from an EMBL/GenBank/DDBJ whole genome shotgun (WGS) entry which is preliminary data.</text>
</comment>
<name>A0ABW7J055_9VIBR</name>
<evidence type="ECO:0000313" key="8">
    <source>
        <dbReference type="Proteomes" id="UP001607151"/>
    </source>
</evidence>
<dbReference type="InterPro" id="IPR051912">
    <property type="entry name" value="Alkylbase_DNA_Glycosylase/TA"/>
</dbReference>
<dbReference type="SMART" id="SM00478">
    <property type="entry name" value="ENDO3c"/>
    <property type="match status" value="1"/>
</dbReference>
<keyword evidence="8" id="KW-1185">Reference proteome</keyword>
<dbReference type="PANTHER" id="PTHR43003:SF13">
    <property type="entry name" value="DNA-3-METHYLADENINE GLYCOSYLASE 2"/>
    <property type="match status" value="1"/>
</dbReference>
<dbReference type="EC" id="3.2.2.21" evidence="2"/>
<keyword evidence="4" id="KW-0234">DNA repair</keyword>
<feature type="domain" description="HhH-GPD" evidence="5">
    <location>
        <begin position="147"/>
        <end position="305"/>
    </location>
</feature>
<dbReference type="PANTHER" id="PTHR43003">
    <property type="entry name" value="DNA-3-METHYLADENINE GLYCOSYLASE"/>
    <property type="match status" value="1"/>
</dbReference>
<organism evidence="7 8">
    <name type="scientific">Vibrio rumoiensis</name>
    <dbReference type="NCBI Taxonomy" id="76258"/>
    <lineage>
        <taxon>Bacteria</taxon>
        <taxon>Pseudomonadati</taxon>
        <taxon>Pseudomonadota</taxon>
        <taxon>Gammaproteobacteria</taxon>
        <taxon>Vibrionales</taxon>
        <taxon>Vibrionaceae</taxon>
        <taxon>Vibrio</taxon>
    </lineage>
</organism>
<evidence type="ECO:0000259" key="6">
    <source>
        <dbReference type="SMART" id="SM01009"/>
    </source>
</evidence>
<keyword evidence="3" id="KW-0227">DNA damage</keyword>
<comment type="catalytic activity">
    <reaction evidence="1">
        <text>Hydrolysis of alkylated DNA, releasing 3-methyladenine, 3-methylguanine, 7-methylguanine and 7-methyladenine.</text>
        <dbReference type="EC" id="3.2.2.21"/>
    </reaction>
</comment>
<evidence type="ECO:0000256" key="3">
    <source>
        <dbReference type="ARBA" id="ARBA00022763"/>
    </source>
</evidence>
<dbReference type="Gene3D" id="1.10.340.30">
    <property type="entry name" value="Hypothetical protein, domain 2"/>
    <property type="match status" value="1"/>
</dbReference>
<dbReference type="SUPFAM" id="SSF48150">
    <property type="entry name" value="DNA-glycosylase"/>
    <property type="match status" value="1"/>
</dbReference>
<evidence type="ECO:0000256" key="1">
    <source>
        <dbReference type="ARBA" id="ARBA00000086"/>
    </source>
</evidence>
<dbReference type="SMART" id="SM01009">
    <property type="entry name" value="AlkA_N"/>
    <property type="match status" value="1"/>
</dbReference>
<dbReference type="InterPro" id="IPR003265">
    <property type="entry name" value="HhH-GPD_domain"/>
</dbReference>
<sequence>MSPLTDLDLHETHFLLACPVGFDYDFMLDFLHPRIIEGVECVTQGKYARSFRFENPQTVDGYINGYFEVEYQSAENALAVKVVCDDELGFEIVQQRVRFMFDLDTDMQAIEHQLQADSVLQRGFVDHRVPRMPKAFDAFEFCIRAILGQQVSVKAATTLAKRIAHSTQLTTPKSFPVGIDFFFPQCNDLLNHSFDGLGLTSSRIATLQVVIGALQNDEISLDKAQVFEEFLTQWTALKGVGPWTANYLAMRGLGIQDSFPDKDLGVLKALAIDGQYPARKAVLEQAKAWQPYRAYATLCLWNGLGH</sequence>
<feature type="domain" description="DNA-3-methyladenine glycosylase AlkA N-terminal" evidence="6">
    <location>
        <begin position="13"/>
        <end position="137"/>
    </location>
</feature>
<dbReference type="SUPFAM" id="SSF55945">
    <property type="entry name" value="TATA-box binding protein-like"/>
    <property type="match status" value="1"/>
</dbReference>
<dbReference type="Gene3D" id="3.30.310.20">
    <property type="entry name" value="DNA-3-methyladenine glycosylase AlkA, N-terminal domain"/>
    <property type="match status" value="1"/>
</dbReference>
<dbReference type="InterPro" id="IPR023170">
    <property type="entry name" value="HhH_base_excis_C"/>
</dbReference>
<dbReference type="Pfam" id="PF06029">
    <property type="entry name" value="AlkA_N"/>
    <property type="match status" value="1"/>
</dbReference>
<gene>
    <name evidence="7" type="ORF">ACGRQ9_16530</name>
</gene>
<dbReference type="Proteomes" id="UP001607151">
    <property type="component" value="Unassembled WGS sequence"/>
</dbReference>
<evidence type="ECO:0000259" key="5">
    <source>
        <dbReference type="SMART" id="SM00478"/>
    </source>
</evidence>
<protein>
    <recommendedName>
        <fullName evidence="2">DNA-3-methyladenine glycosylase II</fullName>
        <ecNumber evidence="2">3.2.2.21</ecNumber>
    </recommendedName>
</protein>
<dbReference type="Gene3D" id="1.10.1670.10">
    <property type="entry name" value="Helix-hairpin-Helix base-excision DNA repair enzymes (C-terminal)"/>
    <property type="match status" value="1"/>
</dbReference>
<evidence type="ECO:0000256" key="4">
    <source>
        <dbReference type="ARBA" id="ARBA00023204"/>
    </source>
</evidence>
<evidence type="ECO:0000313" key="7">
    <source>
        <dbReference type="EMBL" id="MFH0267051.1"/>
    </source>
</evidence>
<dbReference type="InterPro" id="IPR010316">
    <property type="entry name" value="AlkA_N"/>
</dbReference>
<dbReference type="InterPro" id="IPR011257">
    <property type="entry name" value="DNA_glycosylase"/>
</dbReference>